<dbReference type="InterPro" id="IPR013154">
    <property type="entry name" value="ADH-like_N"/>
</dbReference>
<comment type="similarity">
    <text evidence="6">Belongs to the zinc-containing alcohol dehydrogenase family. Quinone oxidoreductase subfamily.</text>
</comment>
<evidence type="ECO:0000256" key="4">
    <source>
        <dbReference type="ARBA" id="ARBA00022857"/>
    </source>
</evidence>
<dbReference type="SUPFAM" id="SSF50129">
    <property type="entry name" value="GroES-like"/>
    <property type="match status" value="1"/>
</dbReference>
<dbReference type="CDD" id="cd08252">
    <property type="entry name" value="AL_MDR"/>
    <property type="match status" value="1"/>
</dbReference>
<dbReference type="SUPFAM" id="SSF51735">
    <property type="entry name" value="NAD(P)-binding Rossmann-fold domains"/>
    <property type="match status" value="1"/>
</dbReference>
<name>A0ABS2Q7D0_9BACL</name>
<dbReference type="Pfam" id="PF08240">
    <property type="entry name" value="ADH_N"/>
    <property type="match status" value="1"/>
</dbReference>
<dbReference type="RefSeq" id="WP_205006024.1">
    <property type="nucleotide sequence ID" value="NZ_CBCRXA010000005.1"/>
</dbReference>
<accession>A0ABS2Q7D0</accession>
<comment type="caution">
    <text evidence="8">The sequence shown here is derived from an EMBL/GenBank/DDBJ whole genome shotgun (WGS) entry which is preliminary data.</text>
</comment>
<evidence type="ECO:0000313" key="8">
    <source>
        <dbReference type="EMBL" id="MBM7657696.1"/>
    </source>
</evidence>
<evidence type="ECO:0000259" key="7">
    <source>
        <dbReference type="SMART" id="SM00829"/>
    </source>
</evidence>
<keyword evidence="5" id="KW-0694">RNA-binding</keyword>
<dbReference type="InterPro" id="IPR002364">
    <property type="entry name" value="Quin_OxRdtase/zeta-crystal_CS"/>
</dbReference>
<evidence type="ECO:0000256" key="3">
    <source>
        <dbReference type="ARBA" id="ARBA00022490"/>
    </source>
</evidence>
<dbReference type="InterPro" id="IPR011032">
    <property type="entry name" value="GroES-like_sf"/>
</dbReference>
<comment type="subunit">
    <text evidence="2">Homotetramer.</text>
</comment>
<dbReference type="SMART" id="SM00829">
    <property type="entry name" value="PKS_ER"/>
    <property type="match status" value="1"/>
</dbReference>
<evidence type="ECO:0000313" key="9">
    <source>
        <dbReference type="Proteomes" id="UP000823201"/>
    </source>
</evidence>
<dbReference type="Pfam" id="PF13602">
    <property type="entry name" value="ADH_zinc_N_2"/>
    <property type="match status" value="1"/>
</dbReference>
<dbReference type="PANTHER" id="PTHR44154">
    <property type="entry name" value="QUINONE OXIDOREDUCTASE"/>
    <property type="match status" value="1"/>
</dbReference>
<evidence type="ECO:0000256" key="5">
    <source>
        <dbReference type="ARBA" id="ARBA00022884"/>
    </source>
</evidence>
<sequence length="341" mass="37149">MTEMKAVGLYKYLPASDPECFVDVSVPKPEPKGHDLLVRVQAISINPVDTKVRAPKDQVEPTPKILGYDAAGIVEAVGEAVTLFKPGDKVYYAGAINRSGSYAAYQLVEDAIVGPMPQNLSFAEAAAMPLTTITAWEALVDRLGIPAERGASKGKSILIINAAGGVGSVATQLASYFGLTVIGTASRPQTEAWTKKHGADFVISHRQEFLPQLQAIGFAEGVDYILCLHSTDRHWKNMAEAIKPQGRIASIVENEQPLELGLLKSKSASFSWEFMFTRPVYQTPDRIKQHQLLETAAQLMEQGMIQSTMHEQWQGINAANIRLAHQQIEANQSIGKLVILA</sequence>
<dbReference type="Gene3D" id="3.90.180.10">
    <property type="entry name" value="Medium-chain alcohol dehydrogenases, catalytic domain"/>
    <property type="match status" value="1"/>
</dbReference>
<feature type="domain" description="Enoyl reductase (ER)" evidence="7">
    <location>
        <begin position="15"/>
        <end position="339"/>
    </location>
</feature>
<keyword evidence="3" id="KW-0963">Cytoplasm</keyword>
<evidence type="ECO:0000256" key="2">
    <source>
        <dbReference type="ARBA" id="ARBA00011881"/>
    </source>
</evidence>
<dbReference type="InterPro" id="IPR020843">
    <property type="entry name" value="ER"/>
</dbReference>
<keyword evidence="6" id="KW-0560">Oxidoreductase</keyword>
<dbReference type="EMBL" id="JAFBEV010000007">
    <property type="protein sequence ID" value="MBM7657696.1"/>
    <property type="molecule type" value="Genomic_DNA"/>
</dbReference>
<dbReference type="InterPro" id="IPR036291">
    <property type="entry name" value="NAD(P)-bd_dom_sf"/>
</dbReference>
<dbReference type="InterPro" id="IPR014182">
    <property type="entry name" value="ADH_Zn_typ-1"/>
</dbReference>
<dbReference type="InterPro" id="IPR051603">
    <property type="entry name" value="Zinc-ADH_QOR/CCCR"/>
</dbReference>
<proteinExistence type="inferred from homology"/>
<dbReference type="Proteomes" id="UP000823201">
    <property type="component" value="Unassembled WGS sequence"/>
</dbReference>
<dbReference type="PANTHER" id="PTHR44154:SF1">
    <property type="entry name" value="QUINONE OXIDOREDUCTASE"/>
    <property type="match status" value="1"/>
</dbReference>
<dbReference type="Gene3D" id="3.40.50.720">
    <property type="entry name" value="NAD(P)-binding Rossmann-like Domain"/>
    <property type="match status" value="1"/>
</dbReference>
<gene>
    <name evidence="8" type="ORF">JOC27_001145</name>
</gene>
<reference evidence="8 9" key="1">
    <citation type="submission" date="2021-01" db="EMBL/GenBank/DDBJ databases">
        <title>Genomic Encyclopedia of Type Strains, Phase IV (KMG-IV): sequencing the most valuable type-strain genomes for metagenomic binning, comparative biology and taxonomic classification.</title>
        <authorList>
            <person name="Goeker M."/>
        </authorList>
    </citation>
    <scope>NUCLEOTIDE SEQUENCE [LARGE SCALE GENOMIC DNA]</scope>
    <source>
        <strain evidence="8 9">DSM 100968</strain>
    </source>
</reference>
<evidence type="ECO:0000256" key="6">
    <source>
        <dbReference type="RuleBase" id="RU364000"/>
    </source>
</evidence>
<comment type="subcellular location">
    <subcellularLocation>
        <location evidence="1">Cytoplasm</location>
    </subcellularLocation>
</comment>
<keyword evidence="9" id="KW-1185">Reference proteome</keyword>
<dbReference type="NCBIfam" id="TIGR02817">
    <property type="entry name" value="adh_fam_1"/>
    <property type="match status" value="1"/>
</dbReference>
<keyword evidence="6" id="KW-0479">Metal-binding</keyword>
<evidence type="ECO:0000256" key="1">
    <source>
        <dbReference type="ARBA" id="ARBA00004496"/>
    </source>
</evidence>
<keyword evidence="4" id="KW-0521">NADP</keyword>
<keyword evidence="6" id="KW-0862">Zinc</keyword>
<organism evidence="8 9">
    <name type="scientific">Sporolactobacillus spathodeae</name>
    <dbReference type="NCBI Taxonomy" id="1465502"/>
    <lineage>
        <taxon>Bacteria</taxon>
        <taxon>Bacillati</taxon>
        <taxon>Bacillota</taxon>
        <taxon>Bacilli</taxon>
        <taxon>Bacillales</taxon>
        <taxon>Sporolactobacillaceae</taxon>
        <taxon>Sporolactobacillus</taxon>
    </lineage>
</organism>
<protein>
    <recommendedName>
        <fullName evidence="6">Zinc-type alcohol dehydrogenase-like protein</fullName>
    </recommendedName>
</protein>
<dbReference type="PROSITE" id="PS01162">
    <property type="entry name" value="QOR_ZETA_CRYSTAL"/>
    <property type="match status" value="1"/>
</dbReference>